<evidence type="ECO:0000259" key="2">
    <source>
        <dbReference type="Pfam" id="PF17116"/>
    </source>
</evidence>
<dbReference type="Proteomes" id="UP001165488">
    <property type="component" value="Unassembled WGS sequence"/>
</dbReference>
<comment type="caution">
    <text evidence="3">The sequence shown here is derived from an EMBL/GenBank/DDBJ whole genome shotgun (WGS) entry which is preliminary data.</text>
</comment>
<dbReference type="Pfam" id="PF17116">
    <property type="entry name" value="T9SS_plug_1st"/>
    <property type="match status" value="1"/>
</dbReference>
<dbReference type="InterPro" id="IPR013783">
    <property type="entry name" value="Ig-like_fold"/>
</dbReference>
<organism evidence="3 4">
    <name type="scientific">Belliella calami</name>
    <dbReference type="NCBI Taxonomy" id="2923436"/>
    <lineage>
        <taxon>Bacteria</taxon>
        <taxon>Pseudomonadati</taxon>
        <taxon>Bacteroidota</taxon>
        <taxon>Cytophagia</taxon>
        <taxon>Cytophagales</taxon>
        <taxon>Cyclobacteriaceae</taxon>
        <taxon>Belliella</taxon>
    </lineage>
</organism>
<keyword evidence="4" id="KW-1185">Reference proteome</keyword>
<evidence type="ECO:0000313" key="3">
    <source>
        <dbReference type="EMBL" id="MCH7397101.1"/>
    </source>
</evidence>
<accession>A0ABS9UKF0</accession>
<dbReference type="Gene3D" id="2.60.40.10">
    <property type="entry name" value="Immunoglobulins"/>
    <property type="match status" value="1"/>
</dbReference>
<gene>
    <name evidence="3" type="ORF">MM236_03835</name>
</gene>
<dbReference type="RefSeq" id="WP_241273606.1">
    <property type="nucleotide sequence ID" value="NZ_JAKZGS010000002.1"/>
</dbReference>
<dbReference type="EMBL" id="JAKZGS010000002">
    <property type="protein sequence ID" value="MCH7397101.1"/>
    <property type="molecule type" value="Genomic_DNA"/>
</dbReference>
<protein>
    <submittedName>
        <fullName evidence="3">DUF5103 domain-containing protein</fullName>
    </submittedName>
</protein>
<feature type="signal peptide" evidence="1">
    <location>
        <begin position="1"/>
        <end position="20"/>
    </location>
</feature>
<sequence length="422" mass="49342">MSKKILLFTFLIISISQAIAQDVLVDKVFEENIQSVRLFPQTQDFGSQMSSPSISLQAATPLLLSFDDIAYDPDMYSARIIHCDMDWTPSDLKENDYLDQFNEFNVNDYNYSIDTRIPYIHFNFVLPRVTKSGNYVVQVYRARDKNQTIITKRFMVFDNSIQIGAKVVPPSQTEFRREQQQINLNINYKAREVLDPRNSLKVLIRQNQRWDNVKTDLVPTMVREDLKSVEYQLFDGTNAFFAGNEFRFVDLRYVRARGNNVAKIEMEEDAVFAEVLTEKARPTAVYSQYMDLNGQYAIFNFERQNHDLEGEYILATFNLASEGIKETPYLIGSLTNWGFHPDAKMVLNSKTKTYQTTLLLKQGWYDYQFGYLTEDGWNMSAIEGDHFETENEYEIFVYFRDLGSRYDELVGYINLNPNKRRL</sequence>
<evidence type="ECO:0000256" key="1">
    <source>
        <dbReference type="SAM" id="SignalP"/>
    </source>
</evidence>
<reference evidence="3" key="1">
    <citation type="submission" date="2022-03" db="EMBL/GenBank/DDBJ databases">
        <title>De novo assembled genomes of Belliella spp. (Cyclobacteriaceae) strains.</title>
        <authorList>
            <person name="Szabo A."/>
            <person name="Korponai K."/>
            <person name="Felfoldi T."/>
        </authorList>
    </citation>
    <scope>NUCLEOTIDE SEQUENCE</scope>
    <source>
        <strain evidence="3">DSM 107340</strain>
    </source>
</reference>
<name>A0ABS9UKF0_9BACT</name>
<evidence type="ECO:0000313" key="4">
    <source>
        <dbReference type="Proteomes" id="UP001165488"/>
    </source>
</evidence>
<dbReference type="InterPro" id="IPR031345">
    <property type="entry name" value="T9SS_Plug_N"/>
</dbReference>
<feature type="domain" description="Type 9 secretion system plug protein N-terminal" evidence="2">
    <location>
        <begin position="33"/>
        <end position="157"/>
    </location>
</feature>
<feature type="chain" id="PRO_5047489319" evidence="1">
    <location>
        <begin position="21"/>
        <end position="422"/>
    </location>
</feature>
<proteinExistence type="predicted"/>
<keyword evidence="1" id="KW-0732">Signal</keyword>